<accession>B6TT82</accession>
<dbReference type="AlphaFoldDB" id="B6TT82"/>
<sequence length="51" mass="5586">MPARHSTTCPSVLWRSPAVRVESLVWCSPSNSVVGTQAVFSVPLRKDLFGE</sequence>
<proteinExistence type="evidence at transcript level"/>
<name>B6TT82_MAIZE</name>
<organism evidence="1">
    <name type="scientific">Zea mays</name>
    <name type="common">Maize</name>
    <dbReference type="NCBI Taxonomy" id="4577"/>
    <lineage>
        <taxon>Eukaryota</taxon>
        <taxon>Viridiplantae</taxon>
        <taxon>Streptophyta</taxon>
        <taxon>Embryophyta</taxon>
        <taxon>Tracheophyta</taxon>
        <taxon>Spermatophyta</taxon>
        <taxon>Magnoliopsida</taxon>
        <taxon>Liliopsida</taxon>
        <taxon>Poales</taxon>
        <taxon>Poaceae</taxon>
        <taxon>PACMAD clade</taxon>
        <taxon>Panicoideae</taxon>
        <taxon>Andropogonodae</taxon>
        <taxon>Andropogoneae</taxon>
        <taxon>Tripsacinae</taxon>
        <taxon>Zea</taxon>
    </lineage>
</organism>
<protein>
    <submittedName>
        <fullName evidence="1">Uncharacterized protein</fullName>
    </submittedName>
</protein>
<dbReference type="EMBL" id="EU968197">
    <property type="protein sequence ID" value="ACG40315.1"/>
    <property type="molecule type" value="mRNA"/>
</dbReference>
<reference evidence="1" key="1">
    <citation type="journal article" date="2009" name="Plant Mol. Biol.">
        <title>Insights into corn genes derived from large-scale cDNA sequencing.</title>
        <authorList>
            <person name="Alexandrov N.N."/>
            <person name="Brover V.V."/>
            <person name="Freidin S."/>
            <person name="Troukhan M.E."/>
            <person name="Tatarinova T.V."/>
            <person name="Zhang H."/>
            <person name="Swaller T.J."/>
            <person name="Lu Y.P."/>
            <person name="Bouck J."/>
            <person name="Flavell R.B."/>
            <person name="Feldmann K.A."/>
        </authorList>
    </citation>
    <scope>NUCLEOTIDE SEQUENCE</scope>
</reference>
<evidence type="ECO:0000313" key="1">
    <source>
        <dbReference type="EMBL" id="ACG40315.1"/>
    </source>
</evidence>